<evidence type="ECO:0000256" key="1">
    <source>
        <dbReference type="ARBA" id="ARBA00007025"/>
    </source>
</evidence>
<dbReference type="GO" id="GO:0005524">
    <property type="term" value="F:ATP binding"/>
    <property type="evidence" value="ECO:0007669"/>
    <property type="project" value="UniProtKB-KW"/>
</dbReference>
<dbReference type="SUPFAM" id="SSF52540">
    <property type="entry name" value="P-loop containing nucleoside triphosphate hydrolases"/>
    <property type="match status" value="2"/>
</dbReference>
<evidence type="ECO:0000313" key="9">
    <source>
        <dbReference type="EMBL" id="KGO68089.1"/>
    </source>
</evidence>
<dbReference type="SUPFAM" id="SSF57850">
    <property type="entry name" value="RING/U-box"/>
    <property type="match status" value="1"/>
</dbReference>
<dbReference type="STRING" id="40296.A0A0A2KJW1"/>
<keyword evidence="5" id="KW-0067">ATP-binding</keyword>
<keyword evidence="4 9" id="KW-0347">Helicase</keyword>
<dbReference type="OMA" id="WNEAVQD"/>
<dbReference type="InterPro" id="IPR038718">
    <property type="entry name" value="SNF2-like_sf"/>
</dbReference>
<dbReference type="SMART" id="SM00487">
    <property type="entry name" value="DEXDc"/>
    <property type="match status" value="1"/>
</dbReference>
<dbReference type="CDD" id="cd18793">
    <property type="entry name" value="SF2_C_SNF"/>
    <property type="match status" value="1"/>
</dbReference>
<dbReference type="PROSITE" id="PS51192">
    <property type="entry name" value="HELICASE_ATP_BIND_1"/>
    <property type="match status" value="1"/>
</dbReference>
<dbReference type="Gene3D" id="3.30.40.10">
    <property type="entry name" value="Zinc/RING finger domain, C3HC4 (zinc finger)"/>
    <property type="match status" value="1"/>
</dbReference>
<feature type="compositionally biased region" description="Polar residues" evidence="6">
    <location>
        <begin position="258"/>
        <end position="268"/>
    </location>
</feature>
<feature type="domain" description="Helicase ATP-binding" evidence="7">
    <location>
        <begin position="447"/>
        <end position="640"/>
    </location>
</feature>
<dbReference type="InterPro" id="IPR027417">
    <property type="entry name" value="P-loop_NTPase"/>
</dbReference>
<gene>
    <name evidence="9" type="ORF">PITC_053470</name>
</gene>
<keyword evidence="10" id="KW-1185">Reference proteome</keyword>
<dbReference type="CDD" id="cd18008">
    <property type="entry name" value="DEXDc_SHPRH-like"/>
    <property type="match status" value="1"/>
</dbReference>
<evidence type="ECO:0000256" key="6">
    <source>
        <dbReference type="SAM" id="MobiDB-lite"/>
    </source>
</evidence>
<dbReference type="EMBL" id="JQGA01001234">
    <property type="protein sequence ID" value="KGO68089.1"/>
    <property type="molecule type" value="Genomic_DNA"/>
</dbReference>
<dbReference type="SMART" id="SM00490">
    <property type="entry name" value="HELICc"/>
    <property type="match status" value="1"/>
</dbReference>
<dbReference type="GO" id="GO:0005634">
    <property type="term" value="C:nucleus"/>
    <property type="evidence" value="ECO:0007669"/>
    <property type="project" value="TreeGrafter"/>
</dbReference>
<comment type="similarity">
    <text evidence="1">Belongs to the SNF2/RAD54 helicase family.</text>
</comment>
<dbReference type="GO" id="GO:0016787">
    <property type="term" value="F:hydrolase activity"/>
    <property type="evidence" value="ECO:0007669"/>
    <property type="project" value="UniProtKB-KW"/>
</dbReference>
<dbReference type="InterPro" id="IPR050628">
    <property type="entry name" value="SNF2_RAD54_helicase_TF"/>
</dbReference>
<dbReference type="GO" id="GO:0004386">
    <property type="term" value="F:helicase activity"/>
    <property type="evidence" value="ECO:0007669"/>
    <property type="project" value="UniProtKB-KW"/>
</dbReference>
<dbReference type="InterPro" id="IPR014001">
    <property type="entry name" value="Helicase_ATP-bd"/>
</dbReference>
<keyword evidence="3" id="KW-0378">Hydrolase</keyword>
<evidence type="ECO:0000313" key="10">
    <source>
        <dbReference type="Proteomes" id="UP000030104"/>
    </source>
</evidence>
<dbReference type="AlphaFoldDB" id="A0A0A2KJW1"/>
<evidence type="ECO:0000256" key="4">
    <source>
        <dbReference type="ARBA" id="ARBA00022806"/>
    </source>
</evidence>
<feature type="region of interest" description="Disordered" evidence="6">
    <location>
        <begin position="170"/>
        <end position="190"/>
    </location>
</feature>
<dbReference type="Pfam" id="PF00176">
    <property type="entry name" value="SNF2-rel_dom"/>
    <property type="match status" value="1"/>
</dbReference>
<comment type="caution">
    <text evidence="9">The sequence shown here is derived from an EMBL/GenBank/DDBJ whole genome shotgun (WGS) entry which is preliminary data.</text>
</comment>
<feature type="region of interest" description="Disordered" evidence="6">
    <location>
        <begin position="318"/>
        <end position="353"/>
    </location>
</feature>
<dbReference type="InterPro" id="IPR013083">
    <property type="entry name" value="Znf_RING/FYVE/PHD"/>
</dbReference>
<evidence type="ECO:0000259" key="8">
    <source>
        <dbReference type="PROSITE" id="PS51194"/>
    </source>
</evidence>
<feature type="region of interest" description="Disordered" evidence="6">
    <location>
        <begin position="361"/>
        <end position="380"/>
    </location>
</feature>
<dbReference type="InterPro" id="IPR049730">
    <property type="entry name" value="SNF2/RAD54-like_C"/>
</dbReference>
<feature type="compositionally biased region" description="Polar residues" evidence="6">
    <location>
        <begin position="48"/>
        <end position="62"/>
    </location>
</feature>
<evidence type="ECO:0000259" key="7">
    <source>
        <dbReference type="PROSITE" id="PS51192"/>
    </source>
</evidence>
<dbReference type="HOGENOM" id="CLU_000315_3_3_1"/>
<reference evidence="9 10" key="1">
    <citation type="journal article" date="2015" name="Mol. Plant Microbe Interact.">
        <title>Genome, transcriptome, and functional analyses of Penicillium expansum provide new insights into secondary metabolism and pathogenicity.</title>
        <authorList>
            <person name="Ballester A.R."/>
            <person name="Marcet-Houben M."/>
            <person name="Levin E."/>
            <person name="Sela N."/>
            <person name="Selma-Lazaro C."/>
            <person name="Carmona L."/>
            <person name="Wisniewski M."/>
            <person name="Droby S."/>
            <person name="Gonzalez-Candelas L."/>
            <person name="Gabaldon T."/>
        </authorList>
    </citation>
    <scope>NUCLEOTIDE SEQUENCE [LARGE SCALE GENOMIC DNA]</scope>
    <source>
        <strain evidence="9 10">PHI-1</strain>
    </source>
</reference>
<feature type="region of interest" description="Disordered" evidence="6">
    <location>
        <begin position="968"/>
        <end position="998"/>
    </location>
</feature>
<feature type="region of interest" description="Disordered" evidence="6">
    <location>
        <begin position="1201"/>
        <end position="1233"/>
    </location>
</feature>
<dbReference type="Proteomes" id="UP000030104">
    <property type="component" value="Unassembled WGS sequence"/>
</dbReference>
<dbReference type="GO" id="GO:0008094">
    <property type="term" value="F:ATP-dependent activity, acting on DNA"/>
    <property type="evidence" value="ECO:0007669"/>
    <property type="project" value="TreeGrafter"/>
</dbReference>
<dbReference type="PROSITE" id="PS51194">
    <property type="entry name" value="HELICASE_CTER"/>
    <property type="match status" value="1"/>
</dbReference>
<dbReference type="OrthoDB" id="1699231at2759"/>
<feature type="compositionally biased region" description="Basic and acidic residues" evidence="6">
    <location>
        <begin position="274"/>
        <end position="283"/>
    </location>
</feature>
<dbReference type="InterPro" id="IPR000330">
    <property type="entry name" value="SNF2_N"/>
</dbReference>
<keyword evidence="2" id="KW-0547">Nucleotide-binding</keyword>
<accession>A0A0A2KJW1</accession>
<dbReference type="PANTHER" id="PTHR45626">
    <property type="entry name" value="TRANSCRIPTION TERMINATION FACTOR 2-RELATED"/>
    <property type="match status" value="1"/>
</dbReference>
<evidence type="ECO:0000256" key="2">
    <source>
        <dbReference type="ARBA" id="ARBA00022741"/>
    </source>
</evidence>
<sequence>MQSSNRRETRTNRAPEIGQSHFKVSDCHLTLGPHERIKCMSQNRIYPAAQSSGSDQSTSVGLNSPRIKKEFPNENDQCIKTWGRSNQLTIKQATNIKQEPGIKVEPHDFKNAQRVQGCLVIDLTEEDDDLPTQKRPMPRAKLMMAIQQHHKVVTKSIESFEHPVESLFVQDDDSSRSISSNTSDPFLELGEDDISGFNKYQRQFQSLKSPSIKQQIEFEKRREEELQRRIKVRNDKIYDLTSPRESEEETEGENVSSPTLEEQPQSKDAQPEDSQPKEQKPADLKNTVRVKRPVTRVSKASIQKAKEIGFAQLISKEGARKRGMGNEPEPETEQASDTRRNRKKNRRPPTLLSKEEIRSIFANDGGRKKAKDPLPPGFVSTEKNKRKAFREMLASIPVAEHAEARADVSILNEATQTFNPSARSDGQGKWKVRGLKASLMVNQCKRETSSSKPNGGLLCDVMGFGKTLSALACIVNRKLPSEPEGPTLIVAPRNLIDTWMSQIRIHCELGVAGSVIAHCSGARVVTDNLVHDLKQRGIVLTTYTEISSSYPDLKLPPGLKTDAAIEEWWNREYDETAGVFHQIHWHRIILDEAHIIRNRMTRTSIAVRSLSGNFKWALTGTPLHNSVDELYALFAFIGVPNSHPYDVFMHNFCDGTDLAKQRLINTLRAVIHRKTHESRHMGRPLIELKKFSLKEVKVDFYPVEKQIYTAIAEKFAEKVNATDKKKQRKCILTMILKLQMFASHPLTAEDYLKRVCNFDNSLVTKLKGWVKDETSPGSPSPSSKIAKCCLAGKYQTGMPSAPLRSQTESENLRPRPPGNCAKLVSKFEDKIKKLFKEGAYYESDHRTWFCPGCDGLPARAIITDCQHLYCEDCFDALADEEGGNDGVARLCRKCKTPIKKAAFYGIYDDFDTPPLEDAESSSGPDGKKKRPATPETSTERESQPRKRRKGRDSGHAFSEWLLADGNLIPVDDESEYESQDGTEDENPDEGDVPCEEEVDKEQDWIAEFGRSMPGAKFDAITTQVKKWFDEDDTAKIVIFTQYVNSTRILKYMCEENDWRFSQITGRMANRSREIHLNSFQNDDETKIMIASIKTGGLGLDFSVANKCILVDLWWNEAVQDQAFYRLWRLGQQREVECIVLMVKWSIDDWMEKTQKRKAKEISEVMSQNVLMDRSTLKELLEMFGTVTDDSKHGFRVYLTSKNTPKDASNRRKATSRAVSAGNTARSAPPKKRS</sequence>
<feature type="region of interest" description="Disordered" evidence="6">
    <location>
        <begin position="48"/>
        <end position="70"/>
    </location>
</feature>
<dbReference type="PANTHER" id="PTHR45626:SF17">
    <property type="entry name" value="HELICASE-LIKE TRANSCRIPTION FACTOR"/>
    <property type="match status" value="1"/>
</dbReference>
<feature type="domain" description="Helicase C-terminal" evidence="8">
    <location>
        <begin position="1023"/>
        <end position="1180"/>
    </location>
</feature>
<name>A0A0A2KJW1_PENIT</name>
<dbReference type="GO" id="GO:0006281">
    <property type="term" value="P:DNA repair"/>
    <property type="evidence" value="ECO:0007669"/>
    <property type="project" value="TreeGrafter"/>
</dbReference>
<dbReference type="Gene3D" id="3.40.50.10810">
    <property type="entry name" value="Tandem AAA-ATPase domain"/>
    <property type="match status" value="1"/>
</dbReference>
<feature type="compositionally biased region" description="Polar residues" evidence="6">
    <location>
        <begin position="1216"/>
        <end position="1225"/>
    </location>
</feature>
<dbReference type="Gene3D" id="3.40.50.300">
    <property type="entry name" value="P-loop containing nucleotide triphosphate hydrolases"/>
    <property type="match status" value="1"/>
</dbReference>
<dbReference type="PhylomeDB" id="A0A0A2KJW1"/>
<proteinExistence type="inferred from homology"/>
<evidence type="ECO:0000256" key="5">
    <source>
        <dbReference type="ARBA" id="ARBA00022840"/>
    </source>
</evidence>
<protein>
    <submittedName>
        <fullName evidence="9">Helicase, C-terminal</fullName>
    </submittedName>
</protein>
<organism evidence="9 10">
    <name type="scientific">Penicillium italicum</name>
    <name type="common">Blue mold</name>
    <dbReference type="NCBI Taxonomy" id="40296"/>
    <lineage>
        <taxon>Eukaryota</taxon>
        <taxon>Fungi</taxon>
        <taxon>Dikarya</taxon>
        <taxon>Ascomycota</taxon>
        <taxon>Pezizomycotina</taxon>
        <taxon>Eurotiomycetes</taxon>
        <taxon>Eurotiomycetidae</taxon>
        <taxon>Eurotiales</taxon>
        <taxon>Aspergillaceae</taxon>
        <taxon>Penicillium</taxon>
    </lineage>
</organism>
<feature type="compositionally biased region" description="Acidic residues" evidence="6">
    <location>
        <begin position="970"/>
        <end position="998"/>
    </location>
</feature>
<dbReference type="Pfam" id="PF00271">
    <property type="entry name" value="Helicase_C"/>
    <property type="match status" value="1"/>
</dbReference>
<feature type="region of interest" description="Disordered" evidence="6">
    <location>
        <begin position="237"/>
        <end position="300"/>
    </location>
</feature>
<feature type="region of interest" description="Disordered" evidence="6">
    <location>
        <begin position="914"/>
        <end position="953"/>
    </location>
</feature>
<dbReference type="InterPro" id="IPR001650">
    <property type="entry name" value="Helicase_C-like"/>
</dbReference>
<evidence type="ECO:0000256" key="3">
    <source>
        <dbReference type="ARBA" id="ARBA00022801"/>
    </source>
</evidence>